<comment type="similarity">
    <text evidence="1 2">Belongs to the nucleosome assembly protein (NAP) family.</text>
</comment>
<reference evidence="4 5" key="1">
    <citation type="submission" date="2015-09" db="EMBL/GenBank/DDBJ databases">
        <title>Host preference determinants of Valsa canker pathogens revealed by comparative genomics.</title>
        <authorList>
            <person name="Yin Z."/>
            <person name="Huang L."/>
        </authorList>
    </citation>
    <scope>NUCLEOTIDE SEQUENCE [LARGE SCALE GENOMIC DNA]</scope>
    <source>
        <strain evidence="4 5">SXYLt</strain>
    </source>
</reference>
<dbReference type="InterPro" id="IPR002164">
    <property type="entry name" value="NAP_family"/>
</dbReference>
<dbReference type="InParanoid" id="A0A423X7Q0"/>
<dbReference type="InterPro" id="IPR015141">
    <property type="entry name" value="PLipase_A2_prok/fun"/>
</dbReference>
<feature type="region of interest" description="Disordered" evidence="3">
    <location>
        <begin position="257"/>
        <end position="278"/>
    </location>
</feature>
<sequence>MSRIEMSEEFVIEPQTIKELQLLEASLGDVDTEITAKQYLMAKDILAARQGTIAKIPKFWAVVFDHASSELEAAITQHDHQVFMAALQGLEVLRPEIPANASLSDVGLDKFGEPRSVSIRFHFSENAWFTDSVLEKTFYYRYGKDGSAGLVSEPVRINWKEGKDLTEGLTDAAYALWAAQKQSPSQNLDGVVTGEARKSRDAAARQLPEYKAVVKTLEDKPQGAISFFNFFSYRGRWTSAAESVEAKAELLAKKQAALNGQGGEDTDEDDEDEDFPEEDVETFPAGHEVALAIPFLQLSVISVVIASPVHPNVSQPSNGSPYNHSACSDIVFGDFNVVVCQFGDKTVLHWPPAYLNKLNNSNPYDVNCFKFTFNHVKNNVLCDYGDVEVIHWSKQEGQSQGRSNLGVLPRNVALAGEPKTPEQTTDELLFGTPLDKFTARRNNRDPKDLIWDSDGCTHAPDNPMGFPFEPACQRHDFGYRNYRAQNRLDKTAKKKINKQFKAEYVASVFSTAPDLTSSMASATGILFVGLPAG</sequence>
<proteinExistence type="inferred from homology"/>
<dbReference type="Gene3D" id="1.20.90.10">
    <property type="entry name" value="Phospholipase A2 domain"/>
    <property type="match status" value="1"/>
</dbReference>
<dbReference type="SUPFAM" id="SSF143113">
    <property type="entry name" value="NAP-like"/>
    <property type="match status" value="1"/>
</dbReference>
<feature type="compositionally biased region" description="Acidic residues" evidence="3">
    <location>
        <begin position="264"/>
        <end position="278"/>
    </location>
</feature>
<name>A0A423X7Q0_9PEZI</name>
<dbReference type="SUPFAM" id="SSF48619">
    <property type="entry name" value="Phospholipase A2, PLA2"/>
    <property type="match status" value="1"/>
</dbReference>
<organism evidence="4 5">
    <name type="scientific">Cytospora leucostoma</name>
    <dbReference type="NCBI Taxonomy" id="1230097"/>
    <lineage>
        <taxon>Eukaryota</taxon>
        <taxon>Fungi</taxon>
        <taxon>Dikarya</taxon>
        <taxon>Ascomycota</taxon>
        <taxon>Pezizomycotina</taxon>
        <taxon>Sordariomycetes</taxon>
        <taxon>Sordariomycetidae</taxon>
        <taxon>Diaporthales</taxon>
        <taxon>Cytosporaceae</taxon>
        <taxon>Cytospora</taxon>
    </lineage>
</organism>
<dbReference type="GO" id="GO:0004623">
    <property type="term" value="F:phospholipase A2 activity"/>
    <property type="evidence" value="ECO:0007669"/>
    <property type="project" value="InterPro"/>
</dbReference>
<dbReference type="AlphaFoldDB" id="A0A423X7Q0"/>
<dbReference type="GO" id="GO:0006644">
    <property type="term" value="P:phospholipid metabolic process"/>
    <property type="evidence" value="ECO:0007669"/>
    <property type="project" value="InterPro"/>
</dbReference>
<dbReference type="FunCoup" id="A0A423X7Q0">
    <property type="interactions" value="538"/>
</dbReference>
<dbReference type="InterPro" id="IPR037231">
    <property type="entry name" value="NAP-like_sf"/>
</dbReference>
<evidence type="ECO:0000313" key="4">
    <source>
        <dbReference type="EMBL" id="ROW12003.1"/>
    </source>
</evidence>
<dbReference type="STRING" id="1230097.A0A423X7Q0"/>
<dbReference type="Proteomes" id="UP000285146">
    <property type="component" value="Unassembled WGS sequence"/>
</dbReference>
<dbReference type="EMBL" id="LKEB01000024">
    <property type="protein sequence ID" value="ROW12003.1"/>
    <property type="molecule type" value="Genomic_DNA"/>
</dbReference>
<evidence type="ECO:0000313" key="5">
    <source>
        <dbReference type="Proteomes" id="UP000285146"/>
    </source>
</evidence>
<dbReference type="OrthoDB" id="19419at2759"/>
<gene>
    <name evidence="4" type="ORF">VPNG_05264</name>
</gene>
<accession>A0A423X7Q0</accession>
<dbReference type="InterPro" id="IPR036444">
    <property type="entry name" value="PLipase_A2_dom_sf"/>
</dbReference>
<dbReference type="Pfam" id="PF00956">
    <property type="entry name" value="NAP"/>
    <property type="match status" value="1"/>
</dbReference>
<evidence type="ECO:0000256" key="2">
    <source>
        <dbReference type="RuleBase" id="RU003876"/>
    </source>
</evidence>
<dbReference type="GO" id="GO:0050482">
    <property type="term" value="P:arachidonate secretion"/>
    <property type="evidence" value="ECO:0007669"/>
    <property type="project" value="InterPro"/>
</dbReference>
<dbReference type="Pfam" id="PF09056">
    <property type="entry name" value="Phospholip_A2_3"/>
    <property type="match status" value="1"/>
</dbReference>
<dbReference type="PANTHER" id="PTHR11875">
    <property type="entry name" value="TESTIS-SPECIFIC Y-ENCODED PROTEIN"/>
    <property type="match status" value="1"/>
</dbReference>
<dbReference type="GO" id="GO:0005634">
    <property type="term" value="C:nucleus"/>
    <property type="evidence" value="ECO:0007669"/>
    <property type="project" value="InterPro"/>
</dbReference>
<evidence type="ECO:0000256" key="1">
    <source>
        <dbReference type="ARBA" id="ARBA00009947"/>
    </source>
</evidence>
<comment type="caution">
    <text evidence="4">The sequence shown here is derived from an EMBL/GenBank/DDBJ whole genome shotgun (WGS) entry which is preliminary data.</text>
</comment>
<evidence type="ECO:0000256" key="3">
    <source>
        <dbReference type="SAM" id="MobiDB-lite"/>
    </source>
</evidence>
<keyword evidence="5" id="KW-1185">Reference proteome</keyword>
<protein>
    <submittedName>
        <fullName evidence="4">Uncharacterized protein</fullName>
    </submittedName>
</protein>
<dbReference type="GO" id="GO:0006334">
    <property type="term" value="P:nucleosome assembly"/>
    <property type="evidence" value="ECO:0007669"/>
    <property type="project" value="InterPro"/>
</dbReference>
<dbReference type="Gene3D" id="3.30.1120.90">
    <property type="entry name" value="Nucleosome assembly protein"/>
    <property type="match status" value="1"/>
</dbReference>